<keyword evidence="2" id="KW-1185">Reference proteome</keyword>
<protein>
    <submittedName>
        <fullName evidence="1">Uncharacterized protein</fullName>
    </submittedName>
</protein>
<reference evidence="1 2" key="1">
    <citation type="submission" date="2020-07" db="EMBL/GenBank/DDBJ databases">
        <title>Genomic Encyclopedia of Type Strains, Phase IV (KMG-V): Genome sequencing to study the core and pangenomes of soil and plant-associated prokaryotes.</title>
        <authorList>
            <person name="Whitman W."/>
        </authorList>
    </citation>
    <scope>NUCLEOTIDE SEQUENCE [LARGE SCALE GENOMIC DNA]</scope>
    <source>
        <strain evidence="1 2">RH2WT43</strain>
    </source>
</reference>
<dbReference type="EMBL" id="JACGXL010000001">
    <property type="protein sequence ID" value="MBA8886967.1"/>
    <property type="molecule type" value="Genomic_DNA"/>
</dbReference>
<sequence length="77" mass="7825">MTIIAEPGMQGHRLLVDSPALDLVPPDACIDTRGNPTLVDACGVVRPGDDAAPGSAYCTPGAIEGDALDAIFADGFE</sequence>
<gene>
    <name evidence="1" type="ORF">FHW12_001158</name>
</gene>
<proteinExistence type="predicted"/>
<accession>A0A839ERG3</accession>
<dbReference type="RefSeq" id="WP_182529997.1">
    <property type="nucleotide sequence ID" value="NZ_JACGXL010000001.1"/>
</dbReference>
<comment type="caution">
    <text evidence="1">The sequence shown here is derived from an EMBL/GenBank/DDBJ whole genome shotgun (WGS) entry which is preliminary data.</text>
</comment>
<evidence type="ECO:0000313" key="1">
    <source>
        <dbReference type="EMBL" id="MBA8886967.1"/>
    </source>
</evidence>
<evidence type="ECO:0000313" key="2">
    <source>
        <dbReference type="Proteomes" id="UP000550401"/>
    </source>
</evidence>
<name>A0A839ERG3_9GAMM</name>
<dbReference type="Proteomes" id="UP000550401">
    <property type="component" value="Unassembled WGS sequence"/>
</dbReference>
<dbReference type="AlphaFoldDB" id="A0A839ERG3"/>
<organism evidence="1 2">
    <name type="scientific">Dokdonella fugitiva</name>
    <dbReference type="NCBI Taxonomy" id="328517"/>
    <lineage>
        <taxon>Bacteria</taxon>
        <taxon>Pseudomonadati</taxon>
        <taxon>Pseudomonadota</taxon>
        <taxon>Gammaproteobacteria</taxon>
        <taxon>Lysobacterales</taxon>
        <taxon>Rhodanobacteraceae</taxon>
        <taxon>Dokdonella</taxon>
    </lineage>
</organism>